<protein>
    <submittedName>
        <fullName evidence="2">Peptidase M61</fullName>
    </submittedName>
</protein>
<dbReference type="InterPro" id="IPR024191">
    <property type="entry name" value="Peptidase_M61"/>
</dbReference>
<feature type="domain" description="PDZ" evidence="1">
    <location>
        <begin position="469"/>
        <end position="547"/>
    </location>
</feature>
<dbReference type="Pfam" id="PF05299">
    <property type="entry name" value="Peptidase_M61"/>
    <property type="match status" value="1"/>
</dbReference>
<dbReference type="SUPFAM" id="SSF55486">
    <property type="entry name" value="Metalloproteases ('zincins'), catalytic domain"/>
    <property type="match status" value="1"/>
</dbReference>
<proteinExistence type="predicted"/>
<name>A0A433N5K2_CHLFR</name>
<reference evidence="2 3" key="1">
    <citation type="journal article" date="2019" name="Genome Biol. Evol.">
        <title>Day and night: Metabolic profiles and evolutionary relationships of six axenic non-marine cyanobacteria.</title>
        <authorList>
            <person name="Will S.E."/>
            <person name="Henke P."/>
            <person name="Boedeker C."/>
            <person name="Huang S."/>
            <person name="Brinkmann H."/>
            <person name="Rohde M."/>
            <person name="Jarek M."/>
            <person name="Friedl T."/>
            <person name="Seufert S."/>
            <person name="Schumacher M."/>
            <person name="Overmann J."/>
            <person name="Neumann-Schaal M."/>
            <person name="Petersen J."/>
        </authorList>
    </citation>
    <scope>NUCLEOTIDE SEQUENCE [LARGE SCALE GENOMIC DNA]</scope>
    <source>
        <strain evidence="2 3">PCC 6912</strain>
    </source>
</reference>
<keyword evidence="3" id="KW-1185">Reference proteome</keyword>
<dbReference type="RefSeq" id="WP_016876402.1">
    <property type="nucleotide sequence ID" value="NZ_AJLN01000075.1"/>
</dbReference>
<dbReference type="PROSITE" id="PS50106">
    <property type="entry name" value="PDZ"/>
    <property type="match status" value="1"/>
</dbReference>
<sequence length="594" mass="68567">MKETIAPCTDTRLQEKVPLIHYQVAMSQPETHLFEVTLRIGGYCASTLDLKMPVWTPGSYLVREYAKHLQDFAAFANKKPLTWRKISKNHWQVETGDVSEVTVKYRIFANELTVRTNHLDSTHGYFNGAALFFRLPGFDRQPIYVTIVPPRPEWQVTTALPAVPEQANTFFASDFDTLVDSPFEIGSHQLYHFDVLGKPHELAIWGRGNFRAQQMIADIKKIVEVEARMFGGLPYERYVFVLHLFAQAYGGLEHKNSCSLIYQRFGFRDREKYDRFIQLVAHEFFHLWNVKRIRPQELEVFDYDQENYTSCLWFCEGTTSYYDLLIPLRAGIYDVKSFLNNWSKEVTRYLTTPGRKVQALSESSFDAWIKLYRQDSNSGNSQMSYYLKGEMVSLLLDLLIRSLHDNQRSLDDVMLKMWHKFGRDEIGYTSQQLQQVIESVAGIDLSDFFKRYIDTTEELPFNQYLEPFGLQIVAETEQEPYLGIRVSSEHGRELIKFVEAGSPAQLAGIDPGDELLAIDGVKVSATHLSDRLKDYQPNDTISVAVFHHEELRIYPVTLAFPRASKYLVQPVDNPSEIQKQNFSGWLGASMTTLR</sequence>
<dbReference type="AlphaFoldDB" id="A0A433N5K2"/>
<dbReference type="STRING" id="211165.GCA_000317285_02670"/>
<dbReference type="Gene3D" id="1.10.390.10">
    <property type="entry name" value="Neutral Protease Domain 2"/>
    <property type="match status" value="1"/>
</dbReference>
<dbReference type="OrthoDB" id="9778516at2"/>
<dbReference type="SUPFAM" id="SSF50156">
    <property type="entry name" value="PDZ domain-like"/>
    <property type="match status" value="1"/>
</dbReference>
<evidence type="ECO:0000313" key="3">
    <source>
        <dbReference type="Proteomes" id="UP000268857"/>
    </source>
</evidence>
<dbReference type="Gene3D" id="2.30.42.10">
    <property type="match status" value="1"/>
</dbReference>
<dbReference type="InterPro" id="IPR001478">
    <property type="entry name" value="PDZ"/>
</dbReference>
<dbReference type="InterPro" id="IPR027268">
    <property type="entry name" value="Peptidase_M4/M1_CTD_sf"/>
</dbReference>
<dbReference type="InterPro" id="IPR040756">
    <property type="entry name" value="Peptidase_M61_N"/>
</dbReference>
<evidence type="ECO:0000313" key="2">
    <source>
        <dbReference type="EMBL" id="RUR76702.1"/>
    </source>
</evidence>
<dbReference type="InterPro" id="IPR007963">
    <property type="entry name" value="Peptidase_M61_catalytic"/>
</dbReference>
<gene>
    <name evidence="2" type="ORF">PCC6912_41060</name>
</gene>
<dbReference type="InterPro" id="IPR036034">
    <property type="entry name" value="PDZ_sf"/>
</dbReference>
<dbReference type="PIRSF" id="PIRSF016493">
    <property type="entry name" value="Glycyl_aminpptds"/>
    <property type="match status" value="1"/>
</dbReference>
<dbReference type="Proteomes" id="UP000268857">
    <property type="component" value="Unassembled WGS sequence"/>
</dbReference>
<dbReference type="Pfam" id="PF17899">
    <property type="entry name" value="Peptidase_M61_N"/>
    <property type="match status" value="1"/>
</dbReference>
<dbReference type="Pfam" id="PF13180">
    <property type="entry name" value="PDZ_2"/>
    <property type="match status" value="1"/>
</dbReference>
<comment type="caution">
    <text evidence="2">The sequence shown here is derived from an EMBL/GenBank/DDBJ whole genome shotgun (WGS) entry which is preliminary data.</text>
</comment>
<dbReference type="SMART" id="SM00228">
    <property type="entry name" value="PDZ"/>
    <property type="match status" value="1"/>
</dbReference>
<organism evidence="2 3">
    <name type="scientific">Chlorogloeopsis fritschii PCC 6912</name>
    <dbReference type="NCBI Taxonomy" id="211165"/>
    <lineage>
        <taxon>Bacteria</taxon>
        <taxon>Bacillati</taxon>
        <taxon>Cyanobacteriota</taxon>
        <taxon>Cyanophyceae</taxon>
        <taxon>Nostocales</taxon>
        <taxon>Chlorogloeopsidaceae</taxon>
        <taxon>Chlorogloeopsis</taxon>
    </lineage>
</organism>
<accession>A0A433N5K2</accession>
<dbReference type="EMBL" id="RSCJ01000019">
    <property type="protein sequence ID" value="RUR76702.1"/>
    <property type="molecule type" value="Genomic_DNA"/>
</dbReference>
<dbReference type="Gene3D" id="2.60.40.3650">
    <property type="match status" value="1"/>
</dbReference>
<evidence type="ECO:0000259" key="1">
    <source>
        <dbReference type="PROSITE" id="PS50106"/>
    </source>
</evidence>